<dbReference type="AlphaFoldDB" id="A0A0N5B8B6"/>
<reference evidence="3" key="1">
    <citation type="submission" date="2017-02" db="UniProtKB">
        <authorList>
            <consortium name="WormBaseParasite"/>
        </authorList>
    </citation>
    <scope>IDENTIFICATION</scope>
</reference>
<protein>
    <submittedName>
        <fullName evidence="3">G_PROTEIN_RECEP_F1_2 domain-containing protein</fullName>
    </submittedName>
</protein>
<evidence type="ECO:0000256" key="1">
    <source>
        <dbReference type="SAM" id="Phobius"/>
    </source>
</evidence>
<sequence>MAIIFVEKYESFNPVIPYFGICCHVLSYIIYGIQRAILLIYDIYEESILVEICVLMFIVFCAYLIIFKKQKSNIVNQKSAFIEVNLSTKYQFIENQKTYSIVTGLLLLFAVFTVTTNVIKILFTSVFVNVLKPDASNYIFFMGVFFKTAGTITYLLWKIPSLLKDLKKILKINTKNDVNNIAGRCTNDRNNKITPRVEQNDYFNQYKEKW</sequence>
<evidence type="ECO:0000313" key="3">
    <source>
        <dbReference type="WBParaSite" id="SPAL_0000228900.1"/>
    </source>
</evidence>
<feature type="transmembrane region" description="Helical" evidence="1">
    <location>
        <begin position="99"/>
        <end position="123"/>
    </location>
</feature>
<dbReference type="Proteomes" id="UP000046392">
    <property type="component" value="Unplaced"/>
</dbReference>
<feature type="transmembrane region" description="Helical" evidence="1">
    <location>
        <begin position="48"/>
        <end position="67"/>
    </location>
</feature>
<proteinExistence type="predicted"/>
<keyword evidence="1" id="KW-0812">Transmembrane</keyword>
<accession>A0A0N5B8B6</accession>
<feature type="transmembrane region" description="Helical" evidence="1">
    <location>
        <begin position="12"/>
        <end position="33"/>
    </location>
</feature>
<name>A0A0N5B8B6_STREA</name>
<keyword evidence="1" id="KW-1133">Transmembrane helix</keyword>
<keyword evidence="1" id="KW-0472">Membrane</keyword>
<dbReference type="WBParaSite" id="SPAL_0000228900.1">
    <property type="protein sequence ID" value="SPAL_0000228900.1"/>
    <property type="gene ID" value="SPAL_0000228900"/>
</dbReference>
<organism evidence="2 3">
    <name type="scientific">Strongyloides papillosus</name>
    <name type="common">Intestinal threadworm</name>
    <dbReference type="NCBI Taxonomy" id="174720"/>
    <lineage>
        <taxon>Eukaryota</taxon>
        <taxon>Metazoa</taxon>
        <taxon>Ecdysozoa</taxon>
        <taxon>Nematoda</taxon>
        <taxon>Chromadorea</taxon>
        <taxon>Rhabditida</taxon>
        <taxon>Tylenchina</taxon>
        <taxon>Panagrolaimomorpha</taxon>
        <taxon>Strongyloidoidea</taxon>
        <taxon>Strongyloididae</taxon>
        <taxon>Strongyloides</taxon>
    </lineage>
</organism>
<evidence type="ECO:0000313" key="2">
    <source>
        <dbReference type="Proteomes" id="UP000046392"/>
    </source>
</evidence>
<feature type="transmembrane region" description="Helical" evidence="1">
    <location>
        <begin position="135"/>
        <end position="157"/>
    </location>
</feature>
<keyword evidence="2" id="KW-1185">Reference proteome</keyword>